<proteinExistence type="predicted"/>
<evidence type="ECO:0000313" key="4">
    <source>
        <dbReference type="EMBL" id="GAK45442.1"/>
    </source>
</evidence>
<feature type="domain" description="RNA-binding S4" evidence="3">
    <location>
        <begin position="20"/>
        <end position="82"/>
    </location>
</feature>
<dbReference type="GO" id="GO:0003723">
    <property type="term" value="F:RNA binding"/>
    <property type="evidence" value="ECO:0007669"/>
    <property type="project" value="UniProtKB-KW"/>
</dbReference>
<dbReference type="Proteomes" id="UP000028702">
    <property type="component" value="Unassembled WGS sequence"/>
</dbReference>
<dbReference type="Gene3D" id="3.10.290.10">
    <property type="entry name" value="RNA-binding S4 domain"/>
    <property type="match status" value="1"/>
</dbReference>
<feature type="region of interest" description="Disordered" evidence="2">
    <location>
        <begin position="92"/>
        <end position="137"/>
    </location>
</feature>
<sequence length="137" mass="14981">MTPPPEDPAADPAAETAANQRLDRWLWFARFFKSRTLAAKLVTSGKIRVNSERASKASRLVRAGDVLTFPLGPHIRVIKILAPGTRRGPASEAQLLYEDLSPPAPIAPAPGTGEREKGAGRPTKADRRQIDRLKRPQ</sequence>
<reference evidence="4 5" key="1">
    <citation type="submission" date="2014-07" db="EMBL/GenBank/DDBJ databases">
        <title>Tepidicaulis marinum gen. nov., sp. nov., a novel marine bacterium denitrifying nitrate to nitrous oxide strictly under microaerobic conditions.</title>
        <authorList>
            <person name="Takeuchi M."/>
            <person name="Yamagishi T."/>
            <person name="Kamagata Y."/>
            <person name="Oshima K."/>
            <person name="Hattori M."/>
            <person name="Katayama T."/>
            <person name="Hanada S."/>
            <person name="Tamaki H."/>
            <person name="Marumo K."/>
            <person name="Maeda H."/>
            <person name="Nedachi M."/>
            <person name="Iwasaki W."/>
            <person name="Suwa Y."/>
            <person name="Sakata S."/>
        </authorList>
    </citation>
    <scope>NUCLEOTIDE SEQUENCE [LARGE SCALE GENOMIC DNA]</scope>
    <source>
        <strain evidence="4 5">MA2</strain>
    </source>
</reference>
<evidence type="ECO:0000313" key="5">
    <source>
        <dbReference type="Proteomes" id="UP000028702"/>
    </source>
</evidence>
<dbReference type="AlphaFoldDB" id="A0A081BBM4"/>
<dbReference type="SMART" id="SM00363">
    <property type="entry name" value="S4"/>
    <property type="match status" value="1"/>
</dbReference>
<dbReference type="PROSITE" id="PS50889">
    <property type="entry name" value="S4"/>
    <property type="match status" value="1"/>
</dbReference>
<evidence type="ECO:0000256" key="2">
    <source>
        <dbReference type="SAM" id="MobiDB-lite"/>
    </source>
</evidence>
<protein>
    <submittedName>
        <fullName evidence="4">Heat shock protein 15</fullName>
    </submittedName>
</protein>
<dbReference type="CDD" id="cd00165">
    <property type="entry name" value="S4"/>
    <property type="match status" value="1"/>
</dbReference>
<dbReference type="InterPro" id="IPR036986">
    <property type="entry name" value="S4_RNA-bd_sf"/>
</dbReference>
<keyword evidence="5" id="KW-1185">Reference proteome</keyword>
<evidence type="ECO:0000259" key="3">
    <source>
        <dbReference type="SMART" id="SM00363"/>
    </source>
</evidence>
<keyword evidence="4" id="KW-0346">Stress response</keyword>
<name>A0A081BBM4_9HYPH</name>
<accession>A0A081BBM4</accession>
<keyword evidence="1" id="KW-0694">RNA-binding</keyword>
<dbReference type="SUPFAM" id="SSF55174">
    <property type="entry name" value="Alpha-L RNA-binding motif"/>
    <property type="match status" value="1"/>
</dbReference>
<evidence type="ECO:0000256" key="1">
    <source>
        <dbReference type="PROSITE-ProRule" id="PRU00182"/>
    </source>
</evidence>
<dbReference type="STRING" id="1333998.M2A_1941"/>
<organism evidence="4 5">
    <name type="scientific">Tepidicaulis marinus</name>
    <dbReference type="NCBI Taxonomy" id="1333998"/>
    <lineage>
        <taxon>Bacteria</taxon>
        <taxon>Pseudomonadati</taxon>
        <taxon>Pseudomonadota</taxon>
        <taxon>Alphaproteobacteria</taxon>
        <taxon>Hyphomicrobiales</taxon>
        <taxon>Parvibaculaceae</taxon>
        <taxon>Tepidicaulis</taxon>
    </lineage>
</organism>
<comment type="caution">
    <text evidence="4">The sequence shown here is derived from an EMBL/GenBank/DDBJ whole genome shotgun (WGS) entry which is preliminary data.</text>
</comment>
<dbReference type="eggNOG" id="COG1188">
    <property type="taxonomic scope" value="Bacteria"/>
</dbReference>
<dbReference type="InterPro" id="IPR002942">
    <property type="entry name" value="S4_RNA-bd"/>
</dbReference>
<gene>
    <name evidence="4" type="ORF">M2A_1941</name>
</gene>
<dbReference type="Pfam" id="PF01479">
    <property type="entry name" value="S4"/>
    <property type="match status" value="1"/>
</dbReference>
<dbReference type="EMBL" id="BBIO01000009">
    <property type="protein sequence ID" value="GAK45442.1"/>
    <property type="molecule type" value="Genomic_DNA"/>
</dbReference>
<feature type="compositionally biased region" description="Basic and acidic residues" evidence="2">
    <location>
        <begin position="113"/>
        <end position="137"/>
    </location>
</feature>
<dbReference type="RefSeq" id="WP_045446460.1">
    <property type="nucleotide sequence ID" value="NZ_BBIO01000009.1"/>
</dbReference>